<proteinExistence type="predicted"/>
<dbReference type="STRING" id="36805.BOH66_04135"/>
<organism evidence="2 3">
    <name type="scientific">Microbacterium aurum</name>
    <dbReference type="NCBI Taxonomy" id="36805"/>
    <lineage>
        <taxon>Bacteria</taxon>
        <taxon>Bacillati</taxon>
        <taxon>Actinomycetota</taxon>
        <taxon>Actinomycetes</taxon>
        <taxon>Micrococcales</taxon>
        <taxon>Microbacteriaceae</taxon>
        <taxon>Microbacterium</taxon>
    </lineage>
</organism>
<dbReference type="RefSeq" id="WP_076689557.1">
    <property type="nucleotide sequence ID" value="NZ_CP018762.1"/>
</dbReference>
<evidence type="ECO:0000313" key="3">
    <source>
        <dbReference type="Proteomes" id="UP000187185"/>
    </source>
</evidence>
<dbReference type="PROSITE" id="PS51257">
    <property type="entry name" value="PROKAR_LIPOPROTEIN"/>
    <property type="match status" value="1"/>
</dbReference>
<gene>
    <name evidence="2" type="ORF">BOH66_04135</name>
</gene>
<reference evidence="2 3" key="1">
    <citation type="submission" date="2016-12" db="EMBL/GenBank/DDBJ databases">
        <title>Complete genome sequence of Microbacterium aurum KACC 15219.</title>
        <authorList>
            <person name="Jung Y."/>
            <person name="Shin J.-H."/>
            <person name="Lee Y.-J."/>
            <person name="Yi H."/>
            <person name="Bahn Y.-S."/>
            <person name="Kim J.F."/>
            <person name="Lee D.-W."/>
        </authorList>
    </citation>
    <scope>NUCLEOTIDE SEQUENCE [LARGE SCALE GENOMIC DNA]</scope>
    <source>
        <strain evidence="2 3">KACC 15219</strain>
    </source>
</reference>
<dbReference type="OrthoDB" id="4401005at2"/>
<evidence type="ECO:0000313" key="2">
    <source>
        <dbReference type="EMBL" id="APZ33551.1"/>
    </source>
</evidence>
<dbReference type="EMBL" id="CP018762">
    <property type="protein sequence ID" value="APZ33551.1"/>
    <property type="molecule type" value="Genomic_DNA"/>
</dbReference>
<name>A0A1P8U611_9MICO</name>
<feature type="signal peptide" evidence="1">
    <location>
        <begin position="1"/>
        <end position="28"/>
    </location>
</feature>
<keyword evidence="3" id="KW-1185">Reference proteome</keyword>
<dbReference type="AlphaFoldDB" id="A0A1P8U611"/>
<protein>
    <recommendedName>
        <fullName evidence="4">DUF4430 domain-containing protein</fullName>
    </recommendedName>
</protein>
<keyword evidence="1" id="KW-0732">Signal</keyword>
<dbReference type="Proteomes" id="UP000187185">
    <property type="component" value="Chromosome"/>
</dbReference>
<evidence type="ECO:0000256" key="1">
    <source>
        <dbReference type="SAM" id="SignalP"/>
    </source>
</evidence>
<feature type="chain" id="PRO_5012094498" description="DUF4430 domain-containing protein" evidence="1">
    <location>
        <begin position="29"/>
        <end position="183"/>
    </location>
</feature>
<dbReference type="KEGG" id="maur:BOH66_04135"/>
<accession>A0A1P8U611</accession>
<evidence type="ECO:0008006" key="4">
    <source>
        <dbReference type="Google" id="ProtNLM"/>
    </source>
</evidence>
<sequence length="183" mass="18454">MTSTCRILTLLAAGALALGLAACTTTIADPPATGPTGGANAALVTSGACTGDDGVTIIVDASALDDAEPQAQCFLTDESVPAADALTVAQVDVEGTEQYGDQVVCRVNGLPSASEPVGSTEDPAYVESCETMPAAFAYWSLWLKPAGGEWDYAQEGLSTLQVEPGDSIELLFTLDGAPAAPAA</sequence>